<keyword evidence="3" id="KW-1185">Reference proteome</keyword>
<feature type="transmembrane region" description="Helical" evidence="1">
    <location>
        <begin position="165"/>
        <end position="189"/>
    </location>
</feature>
<protein>
    <recommendedName>
        <fullName evidence="4">Carotenoid biosynthesis protein</fullName>
    </recommendedName>
</protein>
<feature type="transmembrane region" description="Helical" evidence="1">
    <location>
        <begin position="56"/>
        <end position="74"/>
    </location>
</feature>
<dbReference type="KEGG" id="mel:Metbo_0875"/>
<dbReference type="EMBL" id="CP002551">
    <property type="protein sequence ID" value="ADZ09124.1"/>
    <property type="molecule type" value="Genomic_DNA"/>
</dbReference>
<organism evidence="2 3">
    <name type="scientific">Methanobacterium lacus (strain AL-21)</name>
    <dbReference type="NCBI Taxonomy" id="877455"/>
    <lineage>
        <taxon>Archaea</taxon>
        <taxon>Methanobacteriati</taxon>
        <taxon>Methanobacteriota</taxon>
        <taxon>Methanomada group</taxon>
        <taxon>Methanobacteria</taxon>
        <taxon>Methanobacteriales</taxon>
        <taxon>Methanobacteriaceae</taxon>
        <taxon>Methanobacterium</taxon>
    </lineage>
</organism>
<evidence type="ECO:0000256" key="1">
    <source>
        <dbReference type="SAM" id="Phobius"/>
    </source>
</evidence>
<dbReference type="eggNOG" id="arCOG02835">
    <property type="taxonomic scope" value="Archaea"/>
</dbReference>
<keyword evidence="1" id="KW-0812">Transmembrane</keyword>
<dbReference type="HOGENOM" id="CLU_907971_0_0_2"/>
<dbReference type="AlphaFoldDB" id="F0TBP7"/>
<name>F0TBP7_METLA</name>
<evidence type="ECO:0000313" key="2">
    <source>
        <dbReference type="EMBL" id="ADZ09124.1"/>
    </source>
</evidence>
<gene>
    <name evidence="2" type="ordered locus">Metbo_0875</name>
</gene>
<dbReference type="PANTHER" id="PTHR39419:SF1">
    <property type="entry name" value="SLL0814 PROTEIN"/>
    <property type="match status" value="1"/>
</dbReference>
<dbReference type="GeneID" id="10277324"/>
<keyword evidence="1" id="KW-0472">Membrane</keyword>
<feature type="transmembrane region" description="Helical" evidence="1">
    <location>
        <begin position="209"/>
        <end position="233"/>
    </location>
</feature>
<feature type="transmembrane region" description="Helical" evidence="1">
    <location>
        <begin position="245"/>
        <end position="264"/>
    </location>
</feature>
<dbReference type="Pfam" id="PF04240">
    <property type="entry name" value="Caroten_synth"/>
    <property type="match status" value="1"/>
</dbReference>
<feature type="transmembrane region" description="Helical" evidence="1">
    <location>
        <begin position="86"/>
        <end position="112"/>
    </location>
</feature>
<feature type="transmembrane region" description="Helical" evidence="1">
    <location>
        <begin position="276"/>
        <end position="301"/>
    </location>
</feature>
<sequence length="307" mass="34635">MISLLLDLLIPLFAIFIAVFSKRLDINQNFYIKLFFGLFVISISSAIISYVIPSPILGLVGSFYMWLAFGFVLLHSSKVLGNKKTLIFFIIAYLFGFTFEAIGVKYGGIFGMPYYYQNIPTFFFGLVPISTPISWSIIIYFSYTLTNLFLFGFGGKKPRKTDDRGYFWVMIVILSAIGGFVALNLDMILDPVAVAPQVGGWVWSGGGPYFGIPIGNFIGWFMVSAVAILIFRYYESVSSKTNPKYELNIPLNSYIVLLYFIYFLENAVRALTLGKVEYILIGATTMMPFVLVSLLVLLLLWKNENHC</sequence>
<proteinExistence type="predicted"/>
<dbReference type="PANTHER" id="PTHR39419">
    <property type="entry name" value="SLL0814 PROTEIN"/>
    <property type="match status" value="1"/>
</dbReference>
<feature type="transmembrane region" description="Helical" evidence="1">
    <location>
        <begin position="6"/>
        <end position="24"/>
    </location>
</feature>
<feature type="transmembrane region" description="Helical" evidence="1">
    <location>
        <begin position="31"/>
        <end position="50"/>
    </location>
</feature>
<accession>F0TBP7</accession>
<reference evidence="3" key="1">
    <citation type="submission" date="2011-02" db="EMBL/GenBank/DDBJ databases">
        <title>Complete sequence of Methanobacterium sp. AL-21.</title>
        <authorList>
            <consortium name="US DOE Joint Genome Institute"/>
            <person name="Lucas S."/>
            <person name="Copeland A."/>
            <person name="Lapidus A."/>
            <person name="Cheng J.-F."/>
            <person name="Goodwin L."/>
            <person name="Pitluck S."/>
            <person name="Chertkov O."/>
            <person name="Detter J.C."/>
            <person name="Han C."/>
            <person name="Tapia R."/>
            <person name="Land M."/>
            <person name="Hauser L."/>
            <person name="Kyrpides N."/>
            <person name="Ivanova N."/>
            <person name="Mikhailova N."/>
            <person name="Pagani I."/>
            <person name="Cadillo-Quiroz H."/>
            <person name="Imachi H."/>
            <person name="Zinder S."/>
            <person name="Liu W."/>
            <person name="Woyke T."/>
        </authorList>
    </citation>
    <scope>NUCLEOTIDE SEQUENCE [LARGE SCALE GENOMIC DNA]</scope>
    <source>
        <strain evidence="3">AL-21</strain>
    </source>
</reference>
<evidence type="ECO:0000313" key="3">
    <source>
        <dbReference type="Proteomes" id="UP000007490"/>
    </source>
</evidence>
<keyword evidence="1" id="KW-1133">Transmembrane helix</keyword>
<feature type="transmembrane region" description="Helical" evidence="1">
    <location>
        <begin position="132"/>
        <end position="153"/>
    </location>
</feature>
<dbReference type="RefSeq" id="WP_013644475.1">
    <property type="nucleotide sequence ID" value="NC_015216.1"/>
</dbReference>
<dbReference type="Proteomes" id="UP000007490">
    <property type="component" value="Chromosome"/>
</dbReference>
<evidence type="ECO:0008006" key="4">
    <source>
        <dbReference type="Google" id="ProtNLM"/>
    </source>
</evidence>
<reference evidence="2 3" key="2">
    <citation type="journal article" date="2014" name="Int. J. Syst. Evol. Microbiol.">
        <title>Methanobacterium paludis sp. nov. and a novel strain of Methanobacterium lacus isolated from northern peatlands.</title>
        <authorList>
            <person name="Cadillo-Quiroz H."/>
            <person name="Brauer S.L."/>
            <person name="Goodson N."/>
            <person name="Yavitt J.B."/>
            <person name="Zinder S.H."/>
        </authorList>
    </citation>
    <scope>NUCLEOTIDE SEQUENCE [LARGE SCALE GENOMIC DNA]</scope>
    <source>
        <strain evidence="2 3">AL-21</strain>
    </source>
</reference>
<dbReference type="InterPro" id="IPR007354">
    <property type="entry name" value="CruF-like"/>
</dbReference>